<keyword evidence="10" id="KW-1185">Reference proteome</keyword>
<comment type="similarity">
    <text evidence="2">Belongs to the ATP-dependent AMP-binding enzyme family.</text>
</comment>
<dbReference type="Pfam" id="PF13193">
    <property type="entry name" value="AMP-binding_C"/>
    <property type="match status" value="1"/>
</dbReference>
<dbReference type="Pfam" id="PF00550">
    <property type="entry name" value="PP-binding"/>
    <property type="match status" value="1"/>
</dbReference>
<dbReference type="InterPro" id="IPR045851">
    <property type="entry name" value="AMP-bd_C_sf"/>
</dbReference>
<dbReference type="NCBIfam" id="TIGR01733">
    <property type="entry name" value="AA-adenyl-dom"/>
    <property type="match status" value="1"/>
</dbReference>
<keyword evidence="3" id="KW-0596">Phosphopantetheine</keyword>
<gene>
    <name evidence="9" type="ORF">KDA82_01955</name>
</gene>
<dbReference type="Pfam" id="PF00668">
    <property type="entry name" value="Condensation"/>
    <property type="match status" value="2"/>
</dbReference>
<dbReference type="Gene3D" id="3.30.559.30">
    <property type="entry name" value="Nonribosomal peptide synthetase, condensation domain"/>
    <property type="match status" value="2"/>
</dbReference>
<dbReference type="Pfam" id="PF00501">
    <property type="entry name" value="AMP-binding"/>
    <property type="match status" value="1"/>
</dbReference>
<name>A0A8T4IKN9_9ACTN</name>
<organism evidence="9 10">
    <name type="scientific">Streptomyces daliensis</name>
    <dbReference type="NCBI Taxonomy" id="299421"/>
    <lineage>
        <taxon>Bacteria</taxon>
        <taxon>Bacillati</taxon>
        <taxon>Actinomycetota</taxon>
        <taxon>Actinomycetes</taxon>
        <taxon>Kitasatosporales</taxon>
        <taxon>Streptomycetaceae</taxon>
        <taxon>Streptomyces</taxon>
    </lineage>
</organism>
<dbReference type="NCBIfam" id="TIGR01720">
    <property type="entry name" value="NRPS-para261"/>
    <property type="match status" value="1"/>
</dbReference>
<dbReference type="InterPro" id="IPR036736">
    <property type="entry name" value="ACP-like_sf"/>
</dbReference>
<evidence type="ECO:0000313" key="9">
    <source>
        <dbReference type="EMBL" id="MBR7671822.1"/>
    </source>
</evidence>
<evidence type="ECO:0000256" key="4">
    <source>
        <dbReference type="ARBA" id="ARBA00022553"/>
    </source>
</evidence>
<keyword evidence="6" id="KW-0045">Antibiotic biosynthesis</keyword>
<dbReference type="SUPFAM" id="SSF52777">
    <property type="entry name" value="CoA-dependent acyltransferases"/>
    <property type="match status" value="4"/>
</dbReference>
<comment type="cofactor">
    <cofactor evidence="1">
        <name>pantetheine 4'-phosphate</name>
        <dbReference type="ChEBI" id="CHEBI:47942"/>
    </cofactor>
</comment>
<protein>
    <submittedName>
        <fullName evidence="9">Amino acid adenylation domain-containing protein</fullName>
    </submittedName>
</protein>
<dbReference type="PROSITE" id="PS50075">
    <property type="entry name" value="CARRIER"/>
    <property type="match status" value="1"/>
</dbReference>
<dbReference type="InterPro" id="IPR020845">
    <property type="entry name" value="AMP-binding_CS"/>
</dbReference>
<evidence type="ECO:0000313" key="10">
    <source>
        <dbReference type="Proteomes" id="UP000675554"/>
    </source>
</evidence>
<keyword evidence="4" id="KW-0597">Phosphoprotein</keyword>
<dbReference type="GO" id="GO:0008610">
    <property type="term" value="P:lipid biosynthetic process"/>
    <property type="evidence" value="ECO:0007669"/>
    <property type="project" value="UniProtKB-ARBA"/>
</dbReference>
<dbReference type="Proteomes" id="UP000675554">
    <property type="component" value="Unassembled WGS sequence"/>
</dbReference>
<dbReference type="Gene3D" id="3.30.300.30">
    <property type="match status" value="1"/>
</dbReference>
<dbReference type="PANTHER" id="PTHR45527:SF1">
    <property type="entry name" value="FATTY ACID SYNTHASE"/>
    <property type="match status" value="1"/>
</dbReference>
<dbReference type="FunFam" id="1.10.1200.10:FF:000005">
    <property type="entry name" value="Nonribosomal peptide synthetase 1"/>
    <property type="match status" value="1"/>
</dbReference>
<dbReference type="GO" id="GO:0031177">
    <property type="term" value="F:phosphopantetheine binding"/>
    <property type="evidence" value="ECO:0007669"/>
    <property type="project" value="TreeGrafter"/>
</dbReference>
<keyword evidence="5" id="KW-0677">Repeat</keyword>
<dbReference type="CDD" id="cd19543">
    <property type="entry name" value="DCL_NRPS"/>
    <property type="match status" value="1"/>
</dbReference>
<dbReference type="InterPro" id="IPR023213">
    <property type="entry name" value="CAT-like_dom_sf"/>
</dbReference>
<evidence type="ECO:0000256" key="3">
    <source>
        <dbReference type="ARBA" id="ARBA00022450"/>
    </source>
</evidence>
<evidence type="ECO:0000256" key="1">
    <source>
        <dbReference type="ARBA" id="ARBA00001957"/>
    </source>
</evidence>
<dbReference type="PROSITE" id="PS00455">
    <property type="entry name" value="AMP_BINDING"/>
    <property type="match status" value="1"/>
</dbReference>
<dbReference type="SUPFAM" id="SSF47336">
    <property type="entry name" value="ACP-like"/>
    <property type="match status" value="1"/>
</dbReference>
<evidence type="ECO:0000256" key="5">
    <source>
        <dbReference type="ARBA" id="ARBA00022737"/>
    </source>
</evidence>
<dbReference type="InterPro" id="IPR001242">
    <property type="entry name" value="Condensation_dom"/>
</dbReference>
<accession>A0A8T4IKN9</accession>
<dbReference type="EMBL" id="JAGSMN010000036">
    <property type="protein sequence ID" value="MBR7671822.1"/>
    <property type="molecule type" value="Genomic_DNA"/>
</dbReference>
<dbReference type="Gene3D" id="2.30.38.10">
    <property type="entry name" value="Luciferase, Domain 3"/>
    <property type="match status" value="1"/>
</dbReference>
<dbReference type="GO" id="GO:0005737">
    <property type="term" value="C:cytoplasm"/>
    <property type="evidence" value="ECO:0007669"/>
    <property type="project" value="TreeGrafter"/>
</dbReference>
<feature type="domain" description="Carrier" evidence="8">
    <location>
        <begin position="1004"/>
        <end position="1078"/>
    </location>
</feature>
<reference evidence="9" key="1">
    <citation type="submission" date="2021-04" db="EMBL/GenBank/DDBJ databases">
        <title>Sequencing of actinobacteria type strains.</title>
        <authorList>
            <person name="Nguyen G.-S."/>
            <person name="Wentzel A."/>
        </authorList>
    </citation>
    <scope>NUCLEOTIDE SEQUENCE</scope>
    <source>
        <strain evidence="9">DSM 42095</strain>
    </source>
</reference>
<evidence type="ECO:0000256" key="2">
    <source>
        <dbReference type="ARBA" id="ARBA00006432"/>
    </source>
</evidence>
<dbReference type="GO" id="GO:0043041">
    <property type="term" value="P:amino acid activation for nonribosomal peptide biosynthetic process"/>
    <property type="evidence" value="ECO:0007669"/>
    <property type="project" value="TreeGrafter"/>
</dbReference>
<dbReference type="Gene3D" id="1.10.1200.10">
    <property type="entry name" value="ACP-like"/>
    <property type="match status" value="1"/>
</dbReference>
<dbReference type="Gene3D" id="3.30.559.10">
    <property type="entry name" value="Chloramphenicol acetyltransferase-like domain"/>
    <property type="match status" value="2"/>
</dbReference>
<dbReference type="FunFam" id="3.40.50.12780:FF:000012">
    <property type="entry name" value="Non-ribosomal peptide synthetase"/>
    <property type="match status" value="1"/>
</dbReference>
<dbReference type="SUPFAM" id="SSF56801">
    <property type="entry name" value="Acetyl-CoA synthetase-like"/>
    <property type="match status" value="1"/>
</dbReference>
<dbReference type="InterPro" id="IPR025110">
    <property type="entry name" value="AMP-bd_C"/>
</dbReference>
<sequence>MLTGLADHTTGDTEAGGHTPSDFPLLALTQEDVENLETTVPGLVDIWPLSPLQEGMLFHSAYDDGEADVYGGQRALALDGPLDVARLRASWDAMLQRHPILRASFHRSVSGEALQVIARDVELPWRTADLSGLTEQEAAAEMARLSASELSARFDLTRGPLLRLLLVRLGERRHRLVMTTHHIIVDGWSLPVLLNELSAVYAAGGEARELPVAPSYRDYLAWLDRQDKEATRAAWRAELAGADEPTRVVPAETVRVPVRPELVRRECTVELTATLTDLAREYGLTVATVVQGAWALVLARLAGRTDVVFGSTVAGRPTDLPGAESAVGLFINTLPVRVDLKARQSVAEMLTGLQQRQIGLMGHQHAGLAEINQLAGPGAEFDTLMVYENYPRPADEPAGPDSLTIRPAGETQDASHYPLGLIVGPGERLEAQLDYRPDVFVRAEAEAILESLLRVLEQIAADPSAPVAQVSVLDERRRAMLTEEWHDTAHPVTAGTLPELFGRSVERWRHAVAVTSDEQNLTYGESEASAGRLARHLIASGVGPECRVAAVVERSAAMVVTLLAISMAGGVFVPVDPNYPADRIAFVLQDADPAVVMCTSATRDVVPEEFAHRSMALDDPSVVEALAAREPGPVPDSERLGRLRTGNAAYVIYTSGSTGRPKGVVVSHTGLANLAHAQIERFGVHPDARVLQFASLSFDAAVSELCMTFLSGASLAVVGTDALPPQVSLSEAVRATGATHVTVPPSVLAVEDTLPDALETVVVAGEACPPGLVDRWSGDRRMVNAYGPTEVTVCAAMSLPLSPGGGDVVPIGRPLANARTFVLDAFLQPVPVGAEGELYVAGPGLARGYAGRTGLTAERFVACPFVPGARMYRTGDVVRWTAEGQLVFVGRADTQVKVRGYRIELEEIEAALAAHPEVTQAVVVVRGDGPGDKRIVGYVVADTPEAARDALPEALRTHLAGVLPEYMVPTVVVPLDRLPMTVNGKVDRAALPAPDFGGLVSGRAPRTPAEEALCGLFAEVLGLERVGVDDDFFALGGDSITSMQLASRSRRAGLVVTPRQVFEEKTAERLALVAEAADAAERTGVDDTGVGEIAWTPVMRAFGEAAAGPRFAQWMVAGAPAALGLETLRAGLGALVDAHDMLRARVVFGGGAGVDPVLVVGERGSVDVGALVSRVDAAEVAEGELDRVAGDAARAVVDGLDPVAGVMVRAVWVDAGAGRVGRVVLLVHHLAVDGVSWRVLLPDLELACGEVAAGRVPVLDPVGTSFRGWSLELARQARSAERVAELEAWTALAGGGNGGEGGGGGVPEPLLGRRALDPQRDTARTLDVRSWTVPVAHAATLTGRTPSVFHCGVHEVLLATLAGAVAHWRPGADAGVLVNIEGHGREPVEGVDLSRTVGWFTSSHPVRLAAGTTDLADALSGGEAAGELLKTVKEQAQSVPGDGLGYELLRYLNPETAPRLAALPAPQIGFNYLGRFAAGTDTGPVGPWQPAGESAIGGSVDPDMPAMHVLDAGAVVRDTPEGPELSLTLSWPGELMTADEVERLGRLWLEMLTGLADHTTAPAAGGHTPSDFPLLDLAQDEVDELEAIAAELEGGRSL</sequence>
<comment type="caution">
    <text evidence="9">The sequence shown here is derived from an EMBL/GenBank/DDBJ whole genome shotgun (WGS) entry which is preliminary data.</text>
</comment>
<dbReference type="FunFam" id="2.30.38.10:FF:000001">
    <property type="entry name" value="Non-ribosomal peptide synthetase PvdI"/>
    <property type="match status" value="1"/>
</dbReference>
<evidence type="ECO:0000256" key="7">
    <source>
        <dbReference type="SAM" id="MobiDB-lite"/>
    </source>
</evidence>
<dbReference type="InterPro" id="IPR009081">
    <property type="entry name" value="PP-bd_ACP"/>
</dbReference>
<dbReference type="FunFam" id="3.40.50.980:FF:000001">
    <property type="entry name" value="Non-ribosomal peptide synthetase"/>
    <property type="match status" value="1"/>
</dbReference>
<dbReference type="GO" id="GO:0044550">
    <property type="term" value="P:secondary metabolite biosynthetic process"/>
    <property type="evidence" value="ECO:0007669"/>
    <property type="project" value="UniProtKB-ARBA"/>
</dbReference>
<proteinExistence type="inferred from homology"/>
<dbReference type="GO" id="GO:0017000">
    <property type="term" value="P:antibiotic biosynthetic process"/>
    <property type="evidence" value="ECO:0007669"/>
    <property type="project" value="UniProtKB-KW"/>
</dbReference>
<dbReference type="FunFam" id="3.30.300.30:FF:000010">
    <property type="entry name" value="Enterobactin synthetase component F"/>
    <property type="match status" value="1"/>
</dbReference>
<evidence type="ECO:0000259" key="8">
    <source>
        <dbReference type="PROSITE" id="PS50075"/>
    </source>
</evidence>
<dbReference type="InterPro" id="IPR000873">
    <property type="entry name" value="AMP-dep_synth/lig_dom"/>
</dbReference>
<dbReference type="GO" id="GO:0003824">
    <property type="term" value="F:catalytic activity"/>
    <property type="evidence" value="ECO:0007669"/>
    <property type="project" value="InterPro"/>
</dbReference>
<dbReference type="InterPro" id="IPR010071">
    <property type="entry name" value="AA_adenyl_dom"/>
</dbReference>
<evidence type="ECO:0000256" key="6">
    <source>
        <dbReference type="ARBA" id="ARBA00023194"/>
    </source>
</evidence>
<dbReference type="PANTHER" id="PTHR45527">
    <property type="entry name" value="NONRIBOSOMAL PEPTIDE SYNTHETASE"/>
    <property type="match status" value="1"/>
</dbReference>
<dbReference type="Gene3D" id="3.40.50.980">
    <property type="match status" value="2"/>
</dbReference>
<feature type="region of interest" description="Disordered" evidence="7">
    <location>
        <begin position="1"/>
        <end position="22"/>
    </location>
</feature>
<dbReference type="InterPro" id="IPR010060">
    <property type="entry name" value="NRPS_synth"/>
</dbReference>